<dbReference type="Pfam" id="PF04239">
    <property type="entry name" value="DUF421"/>
    <property type="match status" value="1"/>
</dbReference>
<protein>
    <recommendedName>
        <fullName evidence="12">DUF421 domain-containing protein</fullName>
    </recommendedName>
</protein>
<proteinExistence type="inferred from homology"/>
<sequence>MAFDWWDILGRVGLAFVLVLIATRTLGKKMMQSLSYLDFMAAITLGSLTGAIVLDHNITLGDLVLAISAFTVLVLIMSFFQLKSRRIRRLLSGVPIEVVHDGKILEKELERSRLTMENLTQQLRLRGVFDIAEVKQAYLETNGQLSVLLRPEAEQLRTGTFLTRQTKLPDQRHPVELIVDGNVLSHNLERWGYDLAWLMQELDAKGVRDTSDVAYAVLNSKNELYVDLYRDNLMQ</sequence>
<dbReference type="PANTHER" id="PTHR34582:SF7">
    <property type="entry name" value="UPF0702 TRANSMEMBRANE PROTEIN YDFS"/>
    <property type="match status" value="1"/>
</dbReference>
<evidence type="ECO:0000313" key="10">
    <source>
        <dbReference type="EMBL" id="KEO84846.1"/>
    </source>
</evidence>
<dbReference type="GO" id="GO:0005886">
    <property type="term" value="C:plasma membrane"/>
    <property type="evidence" value="ECO:0007669"/>
    <property type="project" value="UniProtKB-SubCell"/>
</dbReference>
<evidence type="ECO:0000313" key="11">
    <source>
        <dbReference type="Proteomes" id="UP000027931"/>
    </source>
</evidence>
<evidence type="ECO:0000259" key="9">
    <source>
        <dbReference type="Pfam" id="PF20730"/>
    </source>
</evidence>
<dbReference type="Proteomes" id="UP000027931">
    <property type="component" value="Unassembled WGS sequence"/>
</dbReference>
<dbReference type="EMBL" id="JMIR01000002">
    <property type="protein sequence ID" value="KEO84846.1"/>
    <property type="molecule type" value="Genomic_DNA"/>
</dbReference>
<feature type="domain" description="YetF-like N-terminal transmembrane" evidence="9">
    <location>
        <begin position="11"/>
        <end position="79"/>
    </location>
</feature>
<dbReference type="STRING" id="1157490.EL26_02220"/>
<name>A0A074LRR9_9BACL</name>
<dbReference type="RefSeq" id="WP_052035888.1">
    <property type="nucleotide sequence ID" value="NZ_JMIR01000002.1"/>
</dbReference>
<dbReference type="PANTHER" id="PTHR34582">
    <property type="entry name" value="UPF0702 TRANSMEMBRANE PROTEIN YCAP"/>
    <property type="match status" value="1"/>
</dbReference>
<comment type="similarity">
    <text evidence="2">Belongs to the UPF0702 family.</text>
</comment>
<reference evidence="10 11" key="1">
    <citation type="journal article" date="2013" name="Int. J. Syst. Evol. Microbiol.">
        <title>Tumebacillus flagellatus sp. nov., an alpha-amylase/pullulanase-producing bacterium isolated from cassava wastewater.</title>
        <authorList>
            <person name="Wang Q."/>
            <person name="Xie N."/>
            <person name="Qin Y."/>
            <person name="Shen N."/>
            <person name="Zhu J."/>
            <person name="Mi H."/>
            <person name="Huang R."/>
        </authorList>
    </citation>
    <scope>NUCLEOTIDE SEQUENCE [LARGE SCALE GENOMIC DNA]</scope>
    <source>
        <strain evidence="10 11">GST4</strain>
    </source>
</reference>
<dbReference type="InterPro" id="IPR023090">
    <property type="entry name" value="UPF0702_alpha/beta_dom_sf"/>
</dbReference>
<dbReference type="OrthoDB" id="9778331at2"/>
<accession>A0A074LRR9</accession>
<keyword evidence="11" id="KW-1185">Reference proteome</keyword>
<evidence type="ECO:0000256" key="7">
    <source>
        <dbReference type="SAM" id="Phobius"/>
    </source>
</evidence>
<keyword evidence="5 7" id="KW-1133">Transmembrane helix</keyword>
<feature type="transmembrane region" description="Helical" evidence="7">
    <location>
        <begin position="60"/>
        <end position="80"/>
    </location>
</feature>
<dbReference type="InterPro" id="IPR007353">
    <property type="entry name" value="DUF421"/>
</dbReference>
<evidence type="ECO:0000256" key="5">
    <source>
        <dbReference type="ARBA" id="ARBA00022989"/>
    </source>
</evidence>
<dbReference type="InterPro" id="IPR048454">
    <property type="entry name" value="YetF_N"/>
</dbReference>
<evidence type="ECO:0008006" key="12">
    <source>
        <dbReference type="Google" id="ProtNLM"/>
    </source>
</evidence>
<gene>
    <name evidence="10" type="ORF">EL26_02220</name>
</gene>
<evidence type="ECO:0000259" key="8">
    <source>
        <dbReference type="Pfam" id="PF04239"/>
    </source>
</evidence>
<dbReference type="Pfam" id="PF20730">
    <property type="entry name" value="YetF_N"/>
    <property type="match status" value="1"/>
</dbReference>
<evidence type="ECO:0000256" key="6">
    <source>
        <dbReference type="ARBA" id="ARBA00023136"/>
    </source>
</evidence>
<comment type="subcellular location">
    <subcellularLocation>
        <location evidence="1">Cell membrane</location>
        <topology evidence="1">Multi-pass membrane protein</topology>
    </subcellularLocation>
</comment>
<keyword evidence="4 7" id="KW-0812">Transmembrane</keyword>
<evidence type="ECO:0000256" key="2">
    <source>
        <dbReference type="ARBA" id="ARBA00006448"/>
    </source>
</evidence>
<feature type="transmembrane region" description="Helical" evidence="7">
    <location>
        <begin position="6"/>
        <end position="23"/>
    </location>
</feature>
<keyword evidence="3" id="KW-1003">Cell membrane</keyword>
<dbReference type="AlphaFoldDB" id="A0A074LRR9"/>
<keyword evidence="6 7" id="KW-0472">Membrane</keyword>
<evidence type="ECO:0000256" key="1">
    <source>
        <dbReference type="ARBA" id="ARBA00004651"/>
    </source>
</evidence>
<feature type="domain" description="YetF C-terminal" evidence="8">
    <location>
        <begin position="83"/>
        <end position="217"/>
    </location>
</feature>
<dbReference type="Gene3D" id="3.30.240.20">
    <property type="entry name" value="bsu07140 like domains"/>
    <property type="match status" value="2"/>
</dbReference>
<organism evidence="10 11">
    <name type="scientific">Tumebacillus flagellatus</name>
    <dbReference type="NCBI Taxonomy" id="1157490"/>
    <lineage>
        <taxon>Bacteria</taxon>
        <taxon>Bacillati</taxon>
        <taxon>Bacillota</taxon>
        <taxon>Bacilli</taxon>
        <taxon>Bacillales</taxon>
        <taxon>Alicyclobacillaceae</taxon>
        <taxon>Tumebacillus</taxon>
    </lineage>
</organism>
<feature type="transmembrane region" description="Helical" evidence="7">
    <location>
        <begin position="35"/>
        <end position="54"/>
    </location>
</feature>
<dbReference type="eggNOG" id="COG2323">
    <property type="taxonomic scope" value="Bacteria"/>
</dbReference>
<evidence type="ECO:0000256" key="3">
    <source>
        <dbReference type="ARBA" id="ARBA00022475"/>
    </source>
</evidence>
<comment type="caution">
    <text evidence="10">The sequence shown here is derived from an EMBL/GenBank/DDBJ whole genome shotgun (WGS) entry which is preliminary data.</text>
</comment>
<evidence type="ECO:0000256" key="4">
    <source>
        <dbReference type="ARBA" id="ARBA00022692"/>
    </source>
</evidence>